<evidence type="ECO:0000313" key="2">
    <source>
        <dbReference type="Proteomes" id="UP000738431"/>
    </source>
</evidence>
<accession>A0ABZ1CBZ6</accession>
<dbReference type="RefSeq" id="WP_221031070.1">
    <property type="nucleotide sequence ID" value="NZ_CP139781.1"/>
</dbReference>
<protein>
    <submittedName>
        <fullName evidence="1">Uncharacterized protein</fullName>
    </submittedName>
</protein>
<sequence>MSTASTRSSFLERYCHFYSITEDAYPPHVLKRCLHAPLRWFFPVFRAALTDYLEPDIICVRAAARLTGRRELEGELAEFSYHPRNRSFWRGPLKQRLSTHRLRRLFRELPAD</sequence>
<reference evidence="1 2" key="1">
    <citation type="submission" date="2021-08" db="EMBL/GenBank/DDBJ databases">
        <authorList>
            <person name="Zhang D."/>
            <person name="Zhang A."/>
            <person name="Wang L."/>
        </authorList>
    </citation>
    <scope>NUCLEOTIDE SEQUENCE [LARGE SCALE GENOMIC DNA]</scope>
    <source>
        <strain evidence="1 2">WL0086</strain>
    </source>
</reference>
<evidence type="ECO:0000313" key="1">
    <source>
        <dbReference type="EMBL" id="WRQ89203.1"/>
    </source>
</evidence>
<dbReference type="EMBL" id="CP139781">
    <property type="protein sequence ID" value="WRQ89203.1"/>
    <property type="molecule type" value="Genomic_DNA"/>
</dbReference>
<reference evidence="1 2" key="2">
    <citation type="submission" date="2023-12" db="EMBL/GenBank/DDBJ databases">
        <title>Description of an unclassified Opitutus bacterium of Verrucomicrobiota.</title>
        <authorList>
            <person name="Zhang D.-F."/>
        </authorList>
    </citation>
    <scope>NUCLEOTIDE SEQUENCE [LARGE SCALE GENOMIC DNA]</scope>
    <source>
        <strain evidence="1 2">WL0086</strain>
    </source>
</reference>
<dbReference type="Proteomes" id="UP000738431">
    <property type="component" value="Chromosome"/>
</dbReference>
<gene>
    <name evidence="1" type="ORF">K1X11_007270</name>
</gene>
<keyword evidence="2" id="KW-1185">Reference proteome</keyword>
<proteinExistence type="predicted"/>
<name>A0ABZ1CBZ6_9BACT</name>
<organism evidence="1 2">
    <name type="scientific">Actomonas aquatica</name>
    <dbReference type="NCBI Taxonomy" id="2866162"/>
    <lineage>
        <taxon>Bacteria</taxon>
        <taxon>Pseudomonadati</taxon>
        <taxon>Verrucomicrobiota</taxon>
        <taxon>Opitutia</taxon>
        <taxon>Opitutales</taxon>
        <taxon>Opitutaceae</taxon>
        <taxon>Actomonas</taxon>
    </lineage>
</organism>